<reference evidence="1 2" key="1">
    <citation type="submission" date="2020-05" db="EMBL/GenBank/DDBJ databases">
        <title>Identification and distribution of gene clusters putatively required for synthesis of sphingolipid metabolism inhibitors in phylogenetically diverse species of the filamentous fungus Fusarium.</title>
        <authorList>
            <person name="Kim H.-S."/>
            <person name="Busman M."/>
            <person name="Brown D.W."/>
            <person name="Divon H."/>
            <person name="Uhlig S."/>
            <person name="Proctor R.H."/>
        </authorList>
    </citation>
    <scope>NUCLEOTIDE SEQUENCE [LARGE SCALE GENOMIC DNA]</scope>
    <source>
        <strain evidence="1 2">NRRL 25211</strain>
    </source>
</reference>
<proteinExistence type="predicted"/>
<accession>A0A8H5NSI4</accession>
<organism evidence="1 2">
    <name type="scientific">Fusarium pseudoanthophilum</name>
    <dbReference type="NCBI Taxonomy" id="48495"/>
    <lineage>
        <taxon>Eukaryota</taxon>
        <taxon>Fungi</taxon>
        <taxon>Dikarya</taxon>
        <taxon>Ascomycota</taxon>
        <taxon>Pezizomycotina</taxon>
        <taxon>Sordariomycetes</taxon>
        <taxon>Hypocreomycetidae</taxon>
        <taxon>Hypocreales</taxon>
        <taxon>Nectriaceae</taxon>
        <taxon>Fusarium</taxon>
        <taxon>Fusarium fujikuroi species complex</taxon>
    </lineage>
</organism>
<keyword evidence="2" id="KW-1185">Reference proteome</keyword>
<evidence type="ECO:0000313" key="1">
    <source>
        <dbReference type="EMBL" id="KAF5575348.1"/>
    </source>
</evidence>
<evidence type="ECO:0000313" key="2">
    <source>
        <dbReference type="Proteomes" id="UP000544095"/>
    </source>
</evidence>
<name>A0A8H5NSI4_9HYPO</name>
<gene>
    <name evidence="1" type="ORF">FPANT_11381</name>
</gene>
<comment type="caution">
    <text evidence="1">The sequence shown here is derived from an EMBL/GenBank/DDBJ whole genome shotgun (WGS) entry which is preliminary data.</text>
</comment>
<dbReference type="EMBL" id="JAAOAR010000684">
    <property type="protein sequence ID" value="KAF5575348.1"/>
    <property type="molecule type" value="Genomic_DNA"/>
</dbReference>
<protein>
    <submittedName>
        <fullName evidence="1">Uncharacterized protein</fullName>
    </submittedName>
</protein>
<dbReference type="AlphaFoldDB" id="A0A8H5NSI4"/>
<dbReference type="Proteomes" id="UP000544095">
    <property type="component" value="Unassembled WGS sequence"/>
</dbReference>
<sequence>MIFSKTPNPNKQVDKVCITRDADAILDDKDLTTDIETHYRDQDIPGYVAIPKSARARSYTKSAARKMILEFAVATDNARVLPECKSMSKPDLVSGSFNATIDNIFPCAGNVVSIEDSGGYGVDERWTSRILFDPKRDIMRISNNCVPRLKRHGEVGAPSRSPVRHLMLAPLHSLLGSAPRNIGGHPNPSIRRYFEEGLGLDDCLPYYASKADAKHQASVNKTALERRVANSDWMKKFREQKKKDGRDCPCAAYNVTALRRAASTSYGNKVGVLADTSALQIAQYEVVTINSHYRTAEQARVIHNFNDPEGKS</sequence>